<evidence type="ECO:0000313" key="1">
    <source>
        <dbReference type="EMBL" id="KAG4305341.1"/>
    </source>
</evidence>
<accession>A0ACB7CC47</accession>
<name>A0ACB7CC47_9ASCO</name>
<protein>
    <submittedName>
        <fullName evidence="1">Uncharacterized protein</fullName>
    </submittedName>
</protein>
<proteinExistence type="predicted"/>
<gene>
    <name evidence="1" type="ORF">PORY_001511</name>
</gene>
<keyword evidence="2" id="KW-1185">Reference proteome</keyword>
<dbReference type="Proteomes" id="UP000768646">
    <property type="component" value="Unassembled WGS sequence"/>
</dbReference>
<reference evidence="1 2" key="1">
    <citation type="journal article" date="2021" name="Commun. Biol.">
        <title>Genomic insights into the host specific adaptation of the Pneumocystis genus.</title>
        <authorList>
            <person name="Cisse O.H."/>
            <person name="Ma L."/>
            <person name="Dekker J.P."/>
            <person name="Khil P.P."/>
            <person name="Youn J.-H."/>
            <person name="Brenchley J.M."/>
            <person name="Blair R."/>
            <person name="Pahar B."/>
            <person name="Chabe M."/>
            <person name="Van Rompay K.K.A."/>
            <person name="Keesler R."/>
            <person name="Sukura A."/>
            <person name="Hirsch V."/>
            <person name="Kutty G."/>
            <person name="Liu Y."/>
            <person name="Peng L."/>
            <person name="Chen J."/>
            <person name="Song J."/>
            <person name="Weissenbacher-Lang C."/>
            <person name="Xu J."/>
            <person name="Upham N.S."/>
            <person name="Stajich J.E."/>
            <person name="Cuomo C.A."/>
            <person name="Cushion M.T."/>
            <person name="Kovacs J.A."/>
        </authorList>
    </citation>
    <scope>NUCLEOTIDE SEQUENCE [LARGE SCALE GENOMIC DNA]</scope>
    <source>
        <strain evidence="1 2">RABM</strain>
    </source>
</reference>
<sequence length="347" mass="39420">MFLSPESKIGLILDYRFEITSILGVGSYGTVYLAVDVRTGIFYAIKSLLKVGNVYERIEREVMLHVRVQSHPHIVSIKEILDAPECFYIIMEYCSEGDLFTAITQRNWYYRNDVLIKDVFLQLIDAVEYCHSLGIYHRDLKPENVLVCQSGKFIKLADFGLATTETYTTEFGCGSTFYMSPECLQSNTTSSYYASSPSDVWSLGVILVNLVCRRNPWKQASSLFDKTFHAFLKKTLFLRSILPLSSELELILQSVFDPNPITRMTLADLRTSIMNCERFTAPFGNKDAISFTENRSSYENIIDKPSIYRPLTPASPCQENKITPSTPKRKNIVFGIFNILATPDSSV</sequence>
<dbReference type="EMBL" id="JABTEG010000004">
    <property type="protein sequence ID" value="KAG4305341.1"/>
    <property type="molecule type" value="Genomic_DNA"/>
</dbReference>
<evidence type="ECO:0000313" key="2">
    <source>
        <dbReference type="Proteomes" id="UP000768646"/>
    </source>
</evidence>
<comment type="caution">
    <text evidence="1">The sequence shown here is derived from an EMBL/GenBank/DDBJ whole genome shotgun (WGS) entry which is preliminary data.</text>
</comment>
<organism evidence="1 2">
    <name type="scientific">Pneumocystis oryctolagi</name>
    <dbReference type="NCBI Taxonomy" id="42067"/>
    <lineage>
        <taxon>Eukaryota</taxon>
        <taxon>Fungi</taxon>
        <taxon>Dikarya</taxon>
        <taxon>Ascomycota</taxon>
        <taxon>Taphrinomycotina</taxon>
        <taxon>Pneumocystomycetes</taxon>
        <taxon>Pneumocystaceae</taxon>
        <taxon>Pneumocystis</taxon>
    </lineage>
</organism>